<sequence>MPDFIFMLTRADRTIPDARDRLPEALSAGVRDIGFKDVGLPFEELQHLAASIRSAGATVYLEVVSLDPETEAASARVGAELGVDVLMGGTRPDVVLPILAGTGIRYYPFPGKVVGHPSVLEGTPDAIVESTRMLAGHDGVHGVDLLAYRFKGDVPGLIRRVRDAAAGKPVVAAGSIDRSERIATVLEAGAAGFTVGTAALDGVFPGRSAGLADQLAFILEQLPSTTSRYHL</sequence>
<dbReference type="Proteomes" id="UP000321085">
    <property type="component" value="Unassembled WGS sequence"/>
</dbReference>
<evidence type="ECO:0000313" key="2">
    <source>
        <dbReference type="Proteomes" id="UP000321085"/>
    </source>
</evidence>
<dbReference type="RefSeq" id="WP_114188890.1">
    <property type="nucleotide sequence ID" value="NZ_BJYU01000110.1"/>
</dbReference>
<organism evidence="1 2">
    <name type="scientific">Microvirga aerophila</name>
    <dbReference type="NCBI Taxonomy" id="670291"/>
    <lineage>
        <taxon>Bacteria</taxon>
        <taxon>Pseudomonadati</taxon>
        <taxon>Pseudomonadota</taxon>
        <taxon>Alphaproteobacteria</taxon>
        <taxon>Hyphomicrobiales</taxon>
        <taxon>Methylobacteriaceae</taxon>
        <taxon>Microvirga</taxon>
    </lineage>
</organism>
<accession>A0A512C015</accession>
<name>A0A512C015_9HYPH</name>
<dbReference type="EMBL" id="BJYU01000110">
    <property type="protein sequence ID" value="GEO17549.1"/>
    <property type="molecule type" value="Genomic_DNA"/>
</dbReference>
<reference evidence="1 2" key="1">
    <citation type="submission" date="2019-07" db="EMBL/GenBank/DDBJ databases">
        <title>Whole genome shotgun sequence of Microvirga aerophila NBRC 106136.</title>
        <authorList>
            <person name="Hosoyama A."/>
            <person name="Uohara A."/>
            <person name="Ohji S."/>
            <person name="Ichikawa N."/>
        </authorList>
    </citation>
    <scope>NUCLEOTIDE SEQUENCE [LARGE SCALE GENOMIC DNA]</scope>
    <source>
        <strain evidence="1 2">NBRC 106136</strain>
    </source>
</reference>
<gene>
    <name evidence="1" type="ORF">MAE02_52450</name>
</gene>
<protein>
    <submittedName>
        <fullName evidence="1">4-hydroxythreonine-4-phosphate dehydrogenase</fullName>
    </submittedName>
</protein>
<comment type="caution">
    <text evidence="1">The sequence shown here is derived from an EMBL/GenBank/DDBJ whole genome shotgun (WGS) entry which is preliminary data.</text>
</comment>
<dbReference type="OrthoDB" id="9794183at2"/>
<keyword evidence="2" id="KW-1185">Reference proteome</keyword>
<dbReference type="SUPFAM" id="SSF51395">
    <property type="entry name" value="FMN-linked oxidoreductases"/>
    <property type="match status" value="1"/>
</dbReference>
<dbReference type="Gene3D" id="3.20.20.70">
    <property type="entry name" value="Aldolase class I"/>
    <property type="match status" value="1"/>
</dbReference>
<evidence type="ECO:0000313" key="1">
    <source>
        <dbReference type="EMBL" id="GEO17549.1"/>
    </source>
</evidence>
<dbReference type="AlphaFoldDB" id="A0A512C015"/>
<dbReference type="InterPro" id="IPR013785">
    <property type="entry name" value="Aldolase_TIM"/>
</dbReference>
<proteinExistence type="predicted"/>